<dbReference type="GO" id="GO:0005886">
    <property type="term" value="C:plasma membrane"/>
    <property type="evidence" value="ECO:0007669"/>
    <property type="project" value="UniProtKB-SubCell"/>
</dbReference>
<evidence type="ECO:0000256" key="7">
    <source>
        <dbReference type="ARBA" id="ARBA00022989"/>
    </source>
</evidence>
<dbReference type="SUPFAM" id="SSF52540">
    <property type="entry name" value="P-loop containing nucleoside triphosphate hydrolases"/>
    <property type="match status" value="1"/>
</dbReference>
<dbReference type="FunFam" id="3.40.50.300:FF:000299">
    <property type="entry name" value="ABC transporter ATP-binding protein/permease"/>
    <property type="match status" value="1"/>
</dbReference>
<evidence type="ECO:0000259" key="9">
    <source>
        <dbReference type="PROSITE" id="PS50893"/>
    </source>
</evidence>
<dbReference type="InterPro" id="IPR039421">
    <property type="entry name" value="Type_1_exporter"/>
</dbReference>
<keyword evidence="8" id="KW-0472">Membrane</keyword>
<dbReference type="Gene3D" id="3.40.50.300">
    <property type="entry name" value="P-loop containing nucleotide triphosphate hydrolases"/>
    <property type="match status" value="1"/>
</dbReference>
<keyword evidence="5" id="KW-0547">Nucleotide-binding</keyword>
<dbReference type="EMBL" id="BARS01020654">
    <property type="protein sequence ID" value="GAG09819.1"/>
    <property type="molecule type" value="Genomic_DNA"/>
</dbReference>
<dbReference type="Gene3D" id="1.20.1560.10">
    <property type="entry name" value="ABC transporter type 1, transmembrane domain"/>
    <property type="match status" value="1"/>
</dbReference>
<dbReference type="PANTHER" id="PTHR24221">
    <property type="entry name" value="ATP-BINDING CASSETTE SUB-FAMILY B"/>
    <property type="match status" value="1"/>
</dbReference>
<feature type="non-terminal residue" evidence="10">
    <location>
        <position position="1"/>
    </location>
</feature>
<evidence type="ECO:0000256" key="6">
    <source>
        <dbReference type="ARBA" id="ARBA00022840"/>
    </source>
</evidence>
<dbReference type="PANTHER" id="PTHR24221:SF654">
    <property type="entry name" value="ATP-BINDING CASSETTE SUB-FAMILY B MEMBER 6"/>
    <property type="match status" value="1"/>
</dbReference>
<feature type="domain" description="ABC transporter" evidence="9">
    <location>
        <begin position="22"/>
        <end position="256"/>
    </location>
</feature>
<protein>
    <recommendedName>
        <fullName evidence="9">ABC transporter domain-containing protein</fullName>
    </recommendedName>
</protein>
<dbReference type="InterPro" id="IPR036640">
    <property type="entry name" value="ABC1_TM_sf"/>
</dbReference>
<dbReference type="GO" id="GO:0016887">
    <property type="term" value="F:ATP hydrolysis activity"/>
    <property type="evidence" value="ECO:0007669"/>
    <property type="project" value="InterPro"/>
</dbReference>
<sequence>LTERPEPIVKTGQSLALARGDIEFRNVSFAYPERALTLNDISLHIRAGETVALTGENGVGKSTLAHLLMRLHEPSAGQIFIDGTDIASVSLHSLRSQIGVVPQHVLLFNGTVRDNIGYGKADPIDAAIEHAAQGAQAHEFIMGLPHGYDTVIGDHGIKLSGGQRQRIALARALLKDPPILILDEATAMFDPKGELSFIEDCRNVLARRTVILITHRPASLELADRVVRLAGGQIVAVRPELVQTSPTQVTVPIGQSIGRR</sequence>
<keyword evidence="7" id="KW-1133">Transmembrane helix</keyword>
<evidence type="ECO:0000256" key="3">
    <source>
        <dbReference type="ARBA" id="ARBA00022475"/>
    </source>
</evidence>
<name>X0UVE2_9ZZZZ</name>
<comment type="caution">
    <text evidence="10">The sequence shown here is derived from an EMBL/GenBank/DDBJ whole genome shotgun (WGS) entry which is preliminary data.</text>
</comment>
<dbReference type="SMART" id="SM00382">
    <property type="entry name" value="AAA"/>
    <property type="match status" value="1"/>
</dbReference>
<reference evidence="10" key="1">
    <citation type="journal article" date="2014" name="Front. Microbiol.">
        <title>High frequency of phylogenetically diverse reductive dehalogenase-homologous genes in deep subseafloor sedimentary metagenomes.</title>
        <authorList>
            <person name="Kawai M."/>
            <person name="Futagami T."/>
            <person name="Toyoda A."/>
            <person name="Takaki Y."/>
            <person name="Nishi S."/>
            <person name="Hori S."/>
            <person name="Arai W."/>
            <person name="Tsubouchi T."/>
            <person name="Morono Y."/>
            <person name="Uchiyama I."/>
            <person name="Ito T."/>
            <person name="Fujiyama A."/>
            <person name="Inagaki F."/>
            <person name="Takami H."/>
        </authorList>
    </citation>
    <scope>NUCLEOTIDE SEQUENCE</scope>
    <source>
        <strain evidence="10">Expedition CK06-06</strain>
    </source>
</reference>
<dbReference type="GO" id="GO:0005524">
    <property type="term" value="F:ATP binding"/>
    <property type="evidence" value="ECO:0007669"/>
    <property type="project" value="UniProtKB-KW"/>
</dbReference>
<keyword evidence="3" id="KW-1003">Cell membrane</keyword>
<organism evidence="10">
    <name type="scientific">marine sediment metagenome</name>
    <dbReference type="NCBI Taxonomy" id="412755"/>
    <lineage>
        <taxon>unclassified sequences</taxon>
        <taxon>metagenomes</taxon>
        <taxon>ecological metagenomes</taxon>
    </lineage>
</organism>
<keyword evidence="6" id="KW-0067">ATP-binding</keyword>
<keyword evidence="4" id="KW-0812">Transmembrane</keyword>
<proteinExistence type="predicted"/>
<dbReference type="InterPro" id="IPR003439">
    <property type="entry name" value="ABC_transporter-like_ATP-bd"/>
</dbReference>
<gene>
    <name evidence="10" type="ORF">S01H1_33274</name>
</gene>
<evidence type="ECO:0000256" key="2">
    <source>
        <dbReference type="ARBA" id="ARBA00022448"/>
    </source>
</evidence>
<dbReference type="GO" id="GO:0042626">
    <property type="term" value="F:ATPase-coupled transmembrane transporter activity"/>
    <property type="evidence" value="ECO:0007669"/>
    <property type="project" value="TreeGrafter"/>
</dbReference>
<dbReference type="InterPro" id="IPR017871">
    <property type="entry name" value="ABC_transporter-like_CS"/>
</dbReference>
<accession>X0UVE2</accession>
<evidence type="ECO:0000256" key="4">
    <source>
        <dbReference type="ARBA" id="ARBA00022692"/>
    </source>
</evidence>
<evidence type="ECO:0000313" key="10">
    <source>
        <dbReference type="EMBL" id="GAG09819.1"/>
    </source>
</evidence>
<dbReference type="InterPro" id="IPR003593">
    <property type="entry name" value="AAA+_ATPase"/>
</dbReference>
<dbReference type="PROSITE" id="PS00211">
    <property type="entry name" value="ABC_TRANSPORTER_1"/>
    <property type="match status" value="1"/>
</dbReference>
<evidence type="ECO:0000256" key="8">
    <source>
        <dbReference type="ARBA" id="ARBA00023136"/>
    </source>
</evidence>
<keyword evidence="2" id="KW-0813">Transport</keyword>
<evidence type="ECO:0000256" key="5">
    <source>
        <dbReference type="ARBA" id="ARBA00022741"/>
    </source>
</evidence>
<comment type="subcellular location">
    <subcellularLocation>
        <location evidence="1">Cell membrane</location>
        <topology evidence="1">Multi-pass membrane protein</topology>
    </subcellularLocation>
</comment>
<evidence type="ECO:0000256" key="1">
    <source>
        <dbReference type="ARBA" id="ARBA00004651"/>
    </source>
</evidence>
<dbReference type="PROSITE" id="PS50893">
    <property type="entry name" value="ABC_TRANSPORTER_2"/>
    <property type="match status" value="1"/>
</dbReference>
<dbReference type="InterPro" id="IPR027417">
    <property type="entry name" value="P-loop_NTPase"/>
</dbReference>
<dbReference type="AlphaFoldDB" id="X0UVE2"/>
<dbReference type="Pfam" id="PF00005">
    <property type="entry name" value="ABC_tran"/>
    <property type="match status" value="1"/>
</dbReference>